<evidence type="ECO:0000313" key="2">
    <source>
        <dbReference type="Proteomes" id="UP000005396"/>
    </source>
</evidence>
<protein>
    <submittedName>
        <fullName evidence="1">Uncharacterized protein</fullName>
    </submittedName>
</protein>
<reference evidence="1 2" key="1">
    <citation type="submission" date="2007-08" db="EMBL/GenBank/DDBJ databases">
        <authorList>
            <person name="Fulton L."/>
            <person name="Clifton S."/>
            <person name="Fulton B."/>
            <person name="Xu J."/>
            <person name="Minx P."/>
            <person name="Pepin K.H."/>
            <person name="Johnson M."/>
            <person name="Thiruvilangam P."/>
            <person name="Bhonagiri V."/>
            <person name="Nash W.E."/>
            <person name="Mardis E.R."/>
            <person name="Wilson R.K."/>
        </authorList>
    </citation>
    <scope>NUCLEOTIDE SEQUENCE [LARGE SCALE GENOMIC DNA]</scope>
    <source>
        <strain evidence="2">ATCC BAA-613 / DSM 15670 / CCUG 46953 / JCM 12243 / WAL 16351</strain>
    </source>
</reference>
<comment type="caution">
    <text evidence="1">The sequence shown here is derived from an EMBL/GenBank/DDBJ whole genome shotgun (WGS) entry which is preliminary data.</text>
</comment>
<dbReference type="HOGENOM" id="CLU_3372963_0_0_9"/>
<reference evidence="1 2" key="2">
    <citation type="submission" date="2007-09" db="EMBL/GenBank/DDBJ databases">
        <title>Draft genome sequence of Clostridium bolteae (ATCC BAA-613).</title>
        <authorList>
            <person name="Sudarsanam P."/>
            <person name="Ley R."/>
            <person name="Guruge J."/>
            <person name="Turnbaugh P.J."/>
            <person name="Mahowald M."/>
            <person name="Liep D."/>
            <person name="Gordon J."/>
        </authorList>
    </citation>
    <scope>NUCLEOTIDE SEQUENCE [LARGE SCALE GENOMIC DNA]</scope>
    <source>
        <strain evidence="2">ATCC BAA-613 / DSM 15670 / CCUG 46953 / JCM 12243 / WAL 16351</strain>
    </source>
</reference>
<evidence type="ECO:0000313" key="1">
    <source>
        <dbReference type="EMBL" id="EDP15426.1"/>
    </source>
</evidence>
<name>A8RVQ5_ENTBW</name>
<dbReference type="PaxDb" id="411902-CLOBOL_04347"/>
<sequence length="34" mass="3515">MCDGHVGYDGVLGIPLLLSQSCGMYVKSSVQPCG</sequence>
<proteinExistence type="predicted"/>
<dbReference type="AlphaFoldDB" id="A8RVQ5"/>
<dbReference type="Proteomes" id="UP000005396">
    <property type="component" value="Unassembled WGS sequence"/>
</dbReference>
<dbReference type="EMBL" id="ABCC02000034">
    <property type="protein sequence ID" value="EDP15426.1"/>
    <property type="molecule type" value="Genomic_DNA"/>
</dbReference>
<organism evidence="1 2">
    <name type="scientific">Enterocloster bolteae (strain ATCC BAA-613 / DSM 15670 / CCUG 46953 / JCM 12243 / WAL 16351)</name>
    <name type="common">Clostridium bolteae</name>
    <dbReference type="NCBI Taxonomy" id="411902"/>
    <lineage>
        <taxon>Bacteria</taxon>
        <taxon>Bacillati</taxon>
        <taxon>Bacillota</taxon>
        <taxon>Clostridia</taxon>
        <taxon>Lachnospirales</taxon>
        <taxon>Lachnospiraceae</taxon>
        <taxon>Enterocloster</taxon>
    </lineage>
</organism>
<accession>A8RVQ5</accession>
<gene>
    <name evidence="1" type="ORF">CLOBOL_04347</name>
</gene>